<dbReference type="GO" id="GO:0006303">
    <property type="term" value="P:double-strand break repair via nonhomologous end joining"/>
    <property type="evidence" value="ECO:0007669"/>
    <property type="project" value="TreeGrafter"/>
</dbReference>
<dbReference type="GO" id="GO:0030145">
    <property type="term" value="F:manganese ion binding"/>
    <property type="evidence" value="ECO:0007669"/>
    <property type="project" value="UniProtKB-UniRule"/>
</dbReference>
<feature type="compositionally biased region" description="Acidic residues" evidence="18">
    <location>
        <begin position="651"/>
        <end position="669"/>
    </location>
</feature>
<dbReference type="GO" id="GO:0008296">
    <property type="term" value="F:3'-5'-DNA exonuclease activity"/>
    <property type="evidence" value="ECO:0007669"/>
    <property type="project" value="InterPro"/>
</dbReference>
<dbReference type="GO" id="GO:0030870">
    <property type="term" value="C:Mre11 complex"/>
    <property type="evidence" value="ECO:0007669"/>
    <property type="project" value="UniProtKB-UniRule"/>
</dbReference>
<dbReference type="Gene3D" id="3.60.21.10">
    <property type="match status" value="1"/>
</dbReference>
<evidence type="ECO:0000256" key="8">
    <source>
        <dbReference type="ARBA" id="ARBA00022759"/>
    </source>
</evidence>
<dbReference type="InterPro" id="IPR029052">
    <property type="entry name" value="Metallo-depent_PP-like"/>
</dbReference>
<evidence type="ECO:0000256" key="2">
    <source>
        <dbReference type="ARBA" id="ARBA00004123"/>
    </source>
</evidence>
<dbReference type="InterPro" id="IPR038487">
    <property type="entry name" value="Mre11_capping_dom"/>
</dbReference>
<keyword evidence="15 17" id="KW-0469">Meiosis</keyword>
<organism evidence="20 21">
    <name type="scientific">Ambispora leptoticha</name>
    <dbReference type="NCBI Taxonomy" id="144679"/>
    <lineage>
        <taxon>Eukaryota</taxon>
        <taxon>Fungi</taxon>
        <taxon>Fungi incertae sedis</taxon>
        <taxon>Mucoromycota</taxon>
        <taxon>Glomeromycotina</taxon>
        <taxon>Glomeromycetes</taxon>
        <taxon>Archaeosporales</taxon>
        <taxon>Ambisporaceae</taxon>
        <taxon>Ambispora</taxon>
    </lineage>
</organism>
<feature type="region of interest" description="Disordered" evidence="18">
    <location>
        <begin position="483"/>
        <end position="747"/>
    </location>
</feature>
<dbReference type="SMART" id="SM01347">
    <property type="entry name" value="Mre11_DNA_bind"/>
    <property type="match status" value="1"/>
</dbReference>
<proteinExistence type="inferred from homology"/>
<keyword evidence="6 17" id="KW-0540">Nuclease</keyword>
<dbReference type="EMBL" id="CAJVPS010001556">
    <property type="protein sequence ID" value="CAG8542810.1"/>
    <property type="molecule type" value="Genomic_DNA"/>
</dbReference>
<reference evidence="20" key="1">
    <citation type="submission" date="2021-06" db="EMBL/GenBank/DDBJ databases">
        <authorList>
            <person name="Kallberg Y."/>
            <person name="Tangrot J."/>
            <person name="Rosling A."/>
        </authorList>
    </citation>
    <scope>NUCLEOTIDE SEQUENCE</scope>
    <source>
        <strain evidence="20">FL130A</strain>
    </source>
</reference>
<dbReference type="InterPro" id="IPR004843">
    <property type="entry name" value="Calcineurin-like_PHP"/>
</dbReference>
<name>A0A9N9FK91_9GLOM</name>
<feature type="domain" description="Mre11 DNA-binding" evidence="19">
    <location>
        <begin position="299"/>
        <end position="428"/>
    </location>
</feature>
<dbReference type="GO" id="GO:0035861">
    <property type="term" value="C:site of double-strand break"/>
    <property type="evidence" value="ECO:0007669"/>
    <property type="project" value="TreeGrafter"/>
</dbReference>
<comment type="cofactor">
    <cofactor evidence="1">
        <name>Mn(2+)</name>
        <dbReference type="ChEBI" id="CHEBI:29035"/>
    </cofactor>
</comment>
<keyword evidence="9 17" id="KW-0227">DNA damage</keyword>
<dbReference type="InterPro" id="IPR007281">
    <property type="entry name" value="Mre11_DNA-bd"/>
</dbReference>
<evidence type="ECO:0000256" key="7">
    <source>
        <dbReference type="ARBA" id="ARBA00022723"/>
    </source>
</evidence>
<sequence length="747" mass="85506">MDQSNYSRSFSINEDDNAIKVLVATDNHLGFLERDPVRGQDSFKAFEEILKLAKDNQVDMILLGGDLFHENKPTRKTLYNTISLLRSYCMGPRQCNLQFLSDQTVNFSDSFSTVNYQDPYFNIEIPVFSIHGNHDDPSGFGSLATLDILAVSGYINYFGRSQQVDNIEVTPLLLQKGTTKLAVYGLGHIREERLHRALRDKQVKMMRPIETPDEWFNLMVLHQNRQAHAPTTYVPENFLEDFLHLIIWGHEHECLIDPVFNSEQKFDITQPGSSVATSLVEGEATPKHVGLLTIKGTNYELKKFRLRTIRPFIVDEIDLTSLDDFLYSKPKEIQNLLIDKVAYDDRFKIFNIRIFGDQFIDHVANPRDLLFFYRKKSSKGKRAVRNNREEEEEEIVEENMTSNLIEYLQLDDLQILPENEFNNAVITFVEKEDPDEINDFYHDTLDRNKIRLIEQQIGENEERIYHEVGREKKIRREQDIPRRIKPVAENDSMEVEYDQSLPSSSTISSTPTRVIGPTVVKSSRARASAKSTRGTRRSQVTSTRRKTTRQKQEEDFDDELDINDIQEDSESALGVMSSTRGKRGRPRGSTTTATTVTRVSTRQKAPREVQDESESEEIIDDEPPTSNKRRTTRTGNSRSTTSKKTKKLKQDDDEYEEAEETALFDEDSDNNLLVSSKSSRPSPKQVIKSETNDTSNTSRKRRATSKPSASPPAPKRSVTSRSTGANSSRDGKEQDDTVEPQHIPLNS</sequence>
<feature type="compositionally biased region" description="Acidic residues" evidence="18">
    <location>
        <begin position="611"/>
        <end position="623"/>
    </location>
</feature>
<evidence type="ECO:0000256" key="16">
    <source>
        <dbReference type="PIRSR" id="PIRSR000882-1"/>
    </source>
</evidence>
<feature type="compositionally biased region" description="Polar residues" evidence="18">
    <location>
        <begin position="670"/>
        <end position="697"/>
    </location>
</feature>
<accession>A0A9N9FK91</accession>
<evidence type="ECO:0000256" key="3">
    <source>
        <dbReference type="ARBA" id="ARBA00004286"/>
    </source>
</evidence>
<feature type="active site" description="Proton donor" evidence="16">
    <location>
        <position position="134"/>
    </location>
</feature>
<evidence type="ECO:0000256" key="11">
    <source>
        <dbReference type="ARBA" id="ARBA00022839"/>
    </source>
</evidence>
<evidence type="ECO:0000259" key="19">
    <source>
        <dbReference type="SMART" id="SM01347"/>
    </source>
</evidence>
<evidence type="ECO:0000256" key="17">
    <source>
        <dbReference type="RuleBase" id="RU003447"/>
    </source>
</evidence>
<dbReference type="OrthoDB" id="30417at2759"/>
<comment type="subcellular location">
    <subcellularLocation>
        <location evidence="3">Chromosome</location>
    </subcellularLocation>
    <subcellularLocation>
        <location evidence="2">Nucleus</location>
    </subcellularLocation>
</comment>
<dbReference type="GO" id="GO:0000014">
    <property type="term" value="F:single-stranded DNA endodeoxyribonuclease activity"/>
    <property type="evidence" value="ECO:0007669"/>
    <property type="project" value="TreeGrafter"/>
</dbReference>
<evidence type="ECO:0000256" key="6">
    <source>
        <dbReference type="ARBA" id="ARBA00022722"/>
    </source>
</evidence>
<keyword evidence="5" id="KW-0158">Chromosome</keyword>
<protein>
    <submittedName>
        <fullName evidence="20">4536_t:CDS:1</fullName>
    </submittedName>
</protein>
<dbReference type="GO" id="GO:0007095">
    <property type="term" value="P:mitotic G2 DNA damage checkpoint signaling"/>
    <property type="evidence" value="ECO:0007669"/>
    <property type="project" value="TreeGrafter"/>
</dbReference>
<keyword evidence="7" id="KW-0479">Metal-binding</keyword>
<keyword evidence="8 17" id="KW-0255">Endonuclease</keyword>
<dbReference type="GO" id="GO:0097552">
    <property type="term" value="P:mitochondrial double-strand break repair via homologous recombination"/>
    <property type="evidence" value="ECO:0007669"/>
    <property type="project" value="TreeGrafter"/>
</dbReference>
<evidence type="ECO:0000313" key="20">
    <source>
        <dbReference type="EMBL" id="CAG8542810.1"/>
    </source>
</evidence>
<keyword evidence="14 17" id="KW-0539">Nucleus</keyword>
<dbReference type="AlphaFoldDB" id="A0A9N9FK91"/>
<evidence type="ECO:0000256" key="12">
    <source>
        <dbReference type="ARBA" id="ARBA00023204"/>
    </source>
</evidence>
<gene>
    <name evidence="20" type="ORF">ALEPTO_LOCUS5493</name>
</gene>
<evidence type="ECO:0000256" key="13">
    <source>
        <dbReference type="ARBA" id="ARBA00023211"/>
    </source>
</evidence>
<feature type="compositionally biased region" description="Acidic residues" evidence="18">
    <location>
        <begin position="554"/>
        <end position="570"/>
    </location>
</feature>
<evidence type="ECO:0000256" key="14">
    <source>
        <dbReference type="ARBA" id="ARBA00023242"/>
    </source>
</evidence>
<dbReference type="InterPro" id="IPR041796">
    <property type="entry name" value="Mre11_N"/>
</dbReference>
<feature type="compositionally biased region" description="Low complexity" evidence="18">
    <location>
        <begin position="587"/>
        <end position="602"/>
    </location>
</feature>
<feature type="compositionally biased region" description="Polar residues" evidence="18">
    <location>
        <begin position="719"/>
        <end position="728"/>
    </location>
</feature>
<evidence type="ECO:0000256" key="4">
    <source>
        <dbReference type="ARBA" id="ARBA00009028"/>
    </source>
</evidence>
<keyword evidence="12 17" id="KW-0234">DNA repair</keyword>
<evidence type="ECO:0000256" key="18">
    <source>
        <dbReference type="SAM" id="MobiDB-lite"/>
    </source>
</evidence>
<dbReference type="PANTHER" id="PTHR10139">
    <property type="entry name" value="DOUBLE-STRAND BREAK REPAIR PROTEIN MRE11"/>
    <property type="match status" value="1"/>
</dbReference>
<evidence type="ECO:0000256" key="15">
    <source>
        <dbReference type="ARBA" id="ARBA00023254"/>
    </source>
</evidence>
<dbReference type="SUPFAM" id="SSF56300">
    <property type="entry name" value="Metallo-dependent phosphatases"/>
    <property type="match status" value="1"/>
</dbReference>
<dbReference type="CDD" id="cd00840">
    <property type="entry name" value="MPP_Mre11_N"/>
    <property type="match status" value="1"/>
</dbReference>
<dbReference type="GO" id="GO:0000724">
    <property type="term" value="P:double-strand break repair via homologous recombination"/>
    <property type="evidence" value="ECO:0007669"/>
    <property type="project" value="TreeGrafter"/>
</dbReference>
<dbReference type="Pfam" id="PF04152">
    <property type="entry name" value="Mre11_DNA_bind"/>
    <property type="match status" value="1"/>
</dbReference>
<dbReference type="GO" id="GO:0000723">
    <property type="term" value="P:telomere maintenance"/>
    <property type="evidence" value="ECO:0007669"/>
    <property type="project" value="TreeGrafter"/>
</dbReference>
<dbReference type="NCBIfam" id="TIGR00583">
    <property type="entry name" value="mre11"/>
    <property type="match status" value="1"/>
</dbReference>
<evidence type="ECO:0000313" key="21">
    <source>
        <dbReference type="Proteomes" id="UP000789508"/>
    </source>
</evidence>
<dbReference type="GO" id="GO:0042138">
    <property type="term" value="P:meiotic DNA double-strand break formation"/>
    <property type="evidence" value="ECO:0007669"/>
    <property type="project" value="TreeGrafter"/>
</dbReference>
<dbReference type="InterPro" id="IPR003701">
    <property type="entry name" value="Mre11"/>
</dbReference>
<evidence type="ECO:0000256" key="1">
    <source>
        <dbReference type="ARBA" id="ARBA00001936"/>
    </source>
</evidence>
<keyword evidence="21" id="KW-1185">Reference proteome</keyword>
<keyword evidence="10 17" id="KW-0378">Hydrolase</keyword>
<keyword evidence="13 17" id="KW-0464">Manganese</keyword>
<dbReference type="PANTHER" id="PTHR10139:SF1">
    <property type="entry name" value="DOUBLE-STRAND BREAK REPAIR PROTEIN MRE11"/>
    <property type="match status" value="1"/>
</dbReference>
<dbReference type="Proteomes" id="UP000789508">
    <property type="component" value="Unassembled WGS sequence"/>
</dbReference>
<keyword evidence="11 17" id="KW-0269">Exonuclease</keyword>
<dbReference type="Pfam" id="PF00149">
    <property type="entry name" value="Metallophos"/>
    <property type="match status" value="1"/>
</dbReference>
<evidence type="ECO:0000256" key="9">
    <source>
        <dbReference type="ARBA" id="ARBA00022763"/>
    </source>
</evidence>
<feature type="compositionally biased region" description="Low complexity" evidence="18">
    <location>
        <begin position="500"/>
        <end position="512"/>
    </location>
</feature>
<evidence type="ECO:0000256" key="5">
    <source>
        <dbReference type="ARBA" id="ARBA00022454"/>
    </source>
</evidence>
<dbReference type="Gene3D" id="3.30.110.110">
    <property type="entry name" value="Mre11, capping domain"/>
    <property type="match status" value="1"/>
</dbReference>
<evidence type="ECO:0000256" key="10">
    <source>
        <dbReference type="ARBA" id="ARBA00022801"/>
    </source>
</evidence>
<feature type="compositionally biased region" description="Low complexity" evidence="18">
    <location>
        <begin position="521"/>
        <end position="542"/>
    </location>
</feature>
<dbReference type="FunFam" id="3.60.21.10:FF:000011">
    <property type="entry name" value="Double-strand break repair protein"/>
    <property type="match status" value="1"/>
</dbReference>
<comment type="similarity">
    <text evidence="4 17">Belongs to the MRE11/RAD32 family.</text>
</comment>
<comment type="caution">
    <text evidence="20">The sequence shown here is derived from an EMBL/GenBank/DDBJ whole genome shotgun (WGS) entry which is preliminary data.</text>
</comment>